<protein>
    <submittedName>
        <fullName evidence="1">Uncharacterized protein</fullName>
    </submittedName>
</protein>
<comment type="caution">
    <text evidence="1">The sequence shown here is derived from an EMBL/GenBank/DDBJ whole genome shotgun (WGS) entry which is preliminary data.</text>
</comment>
<keyword evidence="2" id="KW-1185">Reference proteome</keyword>
<organism evidence="1 2">
    <name type="scientific">Mycena metata</name>
    <dbReference type="NCBI Taxonomy" id="1033252"/>
    <lineage>
        <taxon>Eukaryota</taxon>
        <taxon>Fungi</taxon>
        <taxon>Dikarya</taxon>
        <taxon>Basidiomycota</taxon>
        <taxon>Agaricomycotina</taxon>
        <taxon>Agaricomycetes</taxon>
        <taxon>Agaricomycetidae</taxon>
        <taxon>Agaricales</taxon>
        <taxon>Marasmiineae</taxon>
        <taxon>Mycenaceae</taxon>
        <taxon>Mycena</taxon>
    </lineage>
</organism>
<dbReference type="Proteomes" id="UP001215598">
    <property type="component" value="Unassembled WGS sequence"/>
</dbReference>
<dbReference type="EMBL" id="JARKIB010000264">
    <property type="protein sequence ID" value="KAJ7718515.1"/>
    <property type="molecule type" value="Genomic_DNA"/>
</dbReference>
<accession>A0AAD7HDY0</accession>
<evidence type="ECO:0000313" key="1">
    <source>
        <dbReference type="EMBL" id="KAJ7718515.1"/>
    </source>
</evidence>
<evidence type="ECO:0000313" key="2">
    <source>
        <dbReference type="Proteomes" id="UP001215598"/>
    </source>
</evidence>
<proteinExistence type="predicted"/>
<reference evidence="1" key="1">
    <citation type="submission" date="2023-03" db="EMBL/GenBank/DDBJ databases">
        <title>Massive genome expansion in bonnet fungi (Mycena s.s.) driven by repeated elements and novel gene families across ecological guilds.</title>
        <authorList>
            <consortium name="Lawrence Berkeley National Laboratory"/>
            <person name="Harder C.B."/>
            <person name="Miyauchi S."/>
            <person name="Viragh M."/>
            <person name="Kuo A."/>
            <person name="Thoen E."/>
            <person name="Andreopoulos B."/>
            <person name="Lu D."/>
            <person name="Skrede I."/>
            <person name="Drula E."/>
            <person name="Henrissat B."/>
            <person name="Morin E."/>
            <person name="Kohler A."/>
            <person name="Barry K."/>
            <person name="LaButti K."/>
            <person name="Morin E."/>
            <person name="Salamov A."/>
            <person name="Lipzen A."/>
            <person name="Mereny Z."/>
            <person name="Hegedus B."/>
            <person name="Baldrian P."/>
            <person name="Stursova M."/>
            <person name="Weitz H."/>
            <person name="Taylor A."/>
            <person name="Grigoriev I.V."/>
            <person name="Nagy L.G."/>
            <person name="Martin F."/>
            <person name="Kauserud H."/>
        </authorList>
    </citation>
    <scope>NUCLEOTIDE SEQUENCE</scope>
    <source>
        <strain evidence="1">CBHHK182m</strain>
    </source>
</reference>
<dbReference type="AlphaFoldDB" id="A0AAD7HDY0"/>
<gene>
    <name evidence="1" type="ORF">B0H16DRAFT_1608950</name>
</gene>
<sequence length="166" mass="18259">MISSYAGASHVVLPVTPAVHFTTRHTHSPGYRMRTAGGNTAGATSSELRVRTAHRICPILLLLHVKLSTLGRPAPSIPDSPILSTTMRWSCVRPRLLLPALSALRYSSHIYLIHSIDRQSSPYCCVTIQTKECTELLHLDSRGTRALCVGAAPSKSCCSRREMKRR</sequence>
<name>A0AAD7HDY0_9AGAR</name>